<dbReference type="Pfam" id="PF13673">
    <property type="entry name" value="Acetyltransf_10"/>
    <property type="match status" value="1"/>
</dbReference>
<accession>A0ABY4H6S5</accession>
<dbReference type="CDD" id="cd04301">
    <property type="entry name" value="NAT_SF"/>
    <property type="match status" value="1"/>
</dbReference>
<sequence>MKWIQKTFDQLTTNELYTILEHRTDVFVVEQNCPYKEVDGRDDECVHIWLEDDGEMIAYCRIVPPQTSDEYDAIGRVLVTKKARGKGYARDLMNRAIDTLKQRGNVAKISLHGQEHLRYFYGSFGFEEISEVYLEDDIPHVDMVMKL</sequence>
<dbReference type="EMBL" id="CP095075">
    <property type="protein sequence ID" value="UOR10382.1"/>
    <property type="molecule type" value="Genomic_DNA"/>
</dbReference>
<dbReference type="InterPro" id="IPR039143">
    <property type="entry name" value="GNPNAT1-like"/>
</dbReference>
<name>A0ABY4H6S5_9BACI</name>
<dbReference type="InterPro" id="IPR016181">
    <property type="entry name" value="Acyl_CoA_acyltransferase"/>
</dbReference>
<dbReference type="PANTHER" id="PTHR13355:SF11">
    <property type="entry name" value="GLUCOSAMINE 6-PHOSPHATE N-ACETYLTRANSFERASE"/>
    <property type="match status" value="1"/>
</dbReference>
<evidence type="ECO:0000259" key="1">
    <source>
        <dbReference type="PROSITE" id="PS51186"/>
    </source>
</evidence>
<evidence type="ECO:0000313" key="2">
    <source>
        <dbReference type="EMBL" id="UOR10382.1"/>
    </source>
</evidence>
<dbReference type="InterPro" id="IPR000182">
    <property type="entry name" value="GNAT_dom"/>
</dbReference>
<gene>
    <name evidence="2" type="ORF">MUO15_11820</name>
</gene>
<keyword evidence="3" id="KW-1185">Reference proteome</keyword>
<dbReference type="Gene3D" id="3.40.630.30">
    <property type="match status" value="1"/>
</dbReference>
<dbReference type="SUPFAM" id="SSF55729">
    <property type="entry name" value="Acyl-CoA N-acyltransferases (Nat)"/>
    <property type="match status" value="1"/>
</dbReference>
<reference evidence="2" key="1">
    <citation type="submission" date="2022-04" db="EMBL/GenBank/DDBJ databases">
        <title>Halobacillus sp. isolated from saltern.</title>
        <authorList>
            <person name="Won M."/>
            <person name="Lee C.-M."/>
            <person name="Woen H.-Y."/>
            <person name="Kwon S.-W."/>
        </authorList>
    </citation>
    <scope>NUCLEOTIDE SEQUENCE</scope>
    <source>
        <strain evidence="2">SSHM10-5</strain>
    </source>
</reference>
<keyword evidence="2" id="KW-0012">Acyltransferase</keyword>
<dbReference type="PROSITE" id="PS51186">
    <property type="entry name" value="GNAT"/>
    <property type="match status" value="1"/>
</dbReference>
<evidence type="ECO:0000313" key="3">
    <source>
        <dbReference type="Proteomes" id="UP000830326"/>
    </source>
</evidence>
<dbReference type="Proteomes" id="UP000830326">
    <property type="component" value="Chromosome"/>
</dbReference>
<dbReference type="RefSeq" id="WP_245029487.1">
    <property type="nucleotide sequence ID" value="NZ_CP095075.1"/>
</dbReference>
<keyword evidence="2" id="KW-0808">Transferase</keyword>
<dbReference type="GO" id="GO:0016746">
    <property type="term" value="F:acyltransferase activity"/>
    <property type="evidence" value="ECO:0007669"/>
    <property type="project" value="UniProtKB-KW"/>
</dbReference>
<feature type="domain" description="N-acetyltransferase" evidence="1">
    <location>
        <begin position="6"/>
        <end position="147"/>
    </location>
</feature>
<protein>
    <submittedName>
        <fullName evidence="2">GNAT family N-acetyltransferase</fullName>
        <ecNumber evidence="2">2.3.1.-</ecNumber>
    </submittedName>
</protein>
<dbReference type="EC" id="2.3.1.-" evidence="2"/>
<organism evidence="2 3">
    <name type="scientific">Halobacillus amylolyticus</name>
    <dbReference type="NCBI Taxonomy" id="2932259"/>
    <lineage>
        <taxon>Bacteria</taxon>
        <taxon>Bacillati</taxon>
        <taxon>Bacillota</taxon>
        <taxon>Bacilli</taxon>
        <taxon>Bacillales</taxon>
        <taxon>Bacillaceae</taxon>
        <taxon>Halobacillus</taxon>
    </lineage>
</organism>
<dbReference type="PANTHER" id="PTHR13355">
    <property type="entry name" value="GLUCOSAMINE 6-PHOSPHATE N-ACETYLTRANSFERASE"/>
    <property type="match status" value="1"/>
</dbReference>
<proteinExistence type="predicted"/>